<comment type="caution">
    <text evidence="1">The sequence shown here is derived from an EMBL/GenBank/DDBJ whole genome shotgun (WGS) entry which is preliminary data.</text>
</comment>
<dbReference type="Gene3D" id="1.10.10.10">
    <property type="entry name" value="Winged helix-like DNA-binding domain superfamily/Winged helix DNA-binding domain"/>
    <property type="match status" value="1"/>
</dbReference>
<dbReference type="InterPro" id="IPR010906">
    <property type="entry name" value="Phage_lambda_Nu1_terminase-ssu"/>
</dbReference>
<dbReference type="EMBL" id="DAAROH010000015">
    <property type="protein sequence ID" value="HAE3208547.1"/>
    <property type="molecule type" value="Genomic_DNA"/>
</dbReference>
<dbReference type="InterPro" id="IPR036388">
    <property type="entry name" value="WH-like_DNA-bd_sf"/>
</dbReference>
<gene>
    <name evidence="1" type="ORF">G3451_002399</name>
</gene>
<organism evidence="1">
    <name type="scientific">Salmonella enterica subsp. houtenae serovar 48:z4,z32:-</name>
    <dbReference type="NCBI Taxonomy" id="2577535"/>
    <lineage>
        <taxon>Bacteria</taxon>
        <taxon>Pseudomonadati</taxon>
        <taxon>Pseudomonadota</taxon>
        <taxon>Gammaproteobacteria</taxon>
        <taxon>Enterobacterales</taxon>
        <taxon>Enterobacteriaceae</taxon>
        <taxon>Salmonella</taxon>
    </lineage>
</organism>
<reference evidence="1" key="2">
    <citation type="submission" date="2018-07" db="EMBL/GenBank/DDBJ databases">
        <authorList>
            <consortium name="NCBI Pathogen Detection Project"/>
        </authorList>
    </citation>
    <scope>NUCLEOTIDE SEQUENCE</scope>
    <source>
        <strain evidence="1">13-0153</strain>
    </source>
</reference>
<dbReference type="AlphaFoldDB" id="A0A729G1Q2"/>
<evidence type="ECO:0000313" key="1">
    <source>
        <dbReference type="EMBL" id="HAE3208547.1"/>
    </source>
</evidence>
<proteinExistence type="predicted"/>
<sequence>MNVNKKKLAEIFGCDVRTVTAWQSLAKPGAATCFRRRKR</sequence>
<protein>
    <submittedName>
        <fullName evidence="1">Terminase small subunit</fullName>
    </submittedName>
</protein>
<dbReference type="Pfam" id="PF07471">
    <property type="entry name" value="Phage_Nu1"/>
    <property type="match status" value="1"/>
</dbReference>
<name>A0A729G1Q2_SALHO</name>
<reference evidence="1" key="1">
    <citation type="journal article" date="2018" name="Genome Biol.">
        <title>SKESA: strategic k-mer extension for scrupulous assemblies.</title>
        <authorList>
            <person name="Souvorov A."/>
            <person name="Agarwala R."/>
            <person name="Lipman D.J."/>
        </authorList>
    </citation>
    <scope>NUCLEOTIDE SEQUENCE</scope>
    <source>
        <strain evidence="1">13-0153</strain>
    </source>
</reference>
<accession>A0A729G1Q2</accession>